<reference evidence="2 3" key="1">
    <citation type="submission" date="2023-10" db="EMBL/GenBank/DDBJ databases">
        <title>Virgibacillus soli CC-YMP-6 genome.</title>
        <authorList>
            <person name="Miliotis G."/>
            <person name="Sengupta P."/>
            <person name="Hameed A."/>
            <person name="Chuvochina M."/>
            <person name="Mcdonagh F."/>
            <person name="Simpson A.C."/>
            <person name="Singh N.K."/>
            <person name="Rekha P.D."/>
            <person name="Raman K."/>
            <person name="Hugenholtz P."/>
            <person name="Venkateswaran K."/>
        </authorList>
    </citation>
    <scope>NUCLEOTIDE SEQUENCE [LARGE SCALE GENOMIC DNA]</scope>
    <source>
        <strain evidence="2 3">CC-YMP-6</strain>
    </source>
</reference>
<evidence type="ECO:0000313" key="3">
    <source>
        <dbReference type="Proteomes" id="UP001275315"/>
    </source>
</evidence>
<keyword evidence="3" id="KW-1185">Reference proteome</keyword>
<sequence length="121" mass="13670">MKSSKLIALLINVVILGIATVLLFNGNQEGLVFGLIIFGGIINFLVELRITGLEVESDERSKWLLLKGNDFAHRMTYCGIIVLLLIHFFFVNLQTGFVLILLLVILFLSEALGTLFYYYKK</sequence>
<feature type="transmembrane region" description="Helical" evidence="1">
    <location>
        <begin position="7"/>
        <end position="24"/>
    </location>
</feature>
<feature type="transmembrane region" description="Helical" evidence="1">
    <location>
        <begin position="30"/>
        <end position="50"/>
    </location>
</feature>
<dbReference type="Proteomes" id="UP001275315">
    <property type="component" value="Unassembled WGS sequence"/>
</dbReference>
<keyword evidence="1" id="KW-1133">Transmembrane helix</keyword>
<feature type="transmembrane region" description="Helical" evidence="1">
    <location>
        <begin position="96"/>
        <end position="119"/>
    </location>
</feature>
<organism evidence="2 3">
    <name type="scientific">Paracerasibacillus soli</name>
    <dbReference type="NCBI Taxonomy" id="480284"/>
    <lineage>
        <taxon>Bacteria</taxon>
        <taxon>Bacillati</taxon>
        <taxon>Bacillota</taxon>
        <taxon>Bacilli</taxon>
        <taxon>Bacillales</taxon>
        <taxon>Bacillaceae</taxon>
        <taxon>Paracerasibacillus</taxon>
    </lineage>
</organism>
<feature type="transmembrane region" description="Helical" evidence="1">
    <location>
        <begin position="71"/>
        <end position="90"/>
    </location>
</feature>
<keyword evidence="1" id="KW-0472">Membrane</keyword>
<proteinExistence type="predicted"/>
<dbReference type="EMBL" id="JAWDIQ010000001">
    <property type="protein sequence ID" value="MDY0407428.1"/>
    <property type="molecule type" value="Genomic_DNA"/>
</dbReference>
<evidence type="ECO:0000313" key="2">
    <source>
        <dbReference type="EMBL" id="MDY0407428.1"/>
    </source>
</evidence>
<name>A0ABU5CM35_9BACI</name>
<protein>
    <submittedName>
        <fullName evidence="2">Uncharacterized protein</fullName>
    </submittedName>
</protein>
<dbReference type="RefSeq" id="WP_320378247.1">
    <property type="nucleotide sequence ID" value="NZ_JAWDIQ010000001.1"/>
</dbReference>
<accession>A0ABU5CM35</accession>
<gene>
    <name evidence="2" type="ORF">RWD45_00710</name>
</gene>
<comment type="caution">
    <text evidence="2">The sequence shown here is derived from an EMBL/GenBank/DDBJ whole genome shotgun (WGS) entry which is preliminary data.</text>
</comment>
<evidence type="ECO:0000256" key="1">
    <source>
        <dbReference type="SAM" id="Phobius"/>
    </source>
</evidence>
<keyword evidence="1" id="KW-0812">Transmembrane</keyword>